<comment type="catalytic activity">
    <reaction evidence="7">
        <text>all-trans-retinol + hexadecanoyl-CoA = all-trans-retinyl hexadecanoate + CoA</text>
        <dbReference type="Rhea" id="RHEA:38175"/>
        <dbReference type="ChEBI" id="CHEBI:17336"/>
        <dbReference type="ChEBI" id="CHEBI:17616"/>
        <dbReference type="ChEBI" id="CHEBI:57287"/>
        <dbReference type="ChEBI" id="CHEBI:57379"/>
    </reaction>
    <physiologicalReaction direction="left-to-right" evidence="7">
        <dbReference type="Rhea" id="RHEA:38176"/>
    </physiologicalReaction>
</comment>
<evidence type="ECO:0000256" key="40">
    <source>
        <dbReference type="ARBA" id="ARBA00057030"/>
    </source>
</evidence>
<comment type="catalytic activity">
    <reaction evidence="4">
        <text>hexadecane-1,2-diol + 2 hexadecanoyl-CoA = 1,2-O,O-dihexadecanoyl-1,2-hexadecanediol + 2 CoA</text>
        <dbReference type="Rhea" id="RHEA:38211"/>
        <dbReference type="ChEBI" id="CHEBI:57287"/>
        <dbReference type="ChEBI" id="CHEBI:57379"/>
        <dbReference type="ChEBI" id="CHEBI:75586"/>
        <dbReference type="ChEBI" id="CHEBI:75608"/>
    </reaction>
    <physiologicalReaction direction="left-to-right" evidence="4">
        <dbReference type="Rhea" id="RHEA:38212"/>
    </physiologicalReaction>
</comment>
<comment type="catalytic activity">
    <reaction evidence="5">
        <text>2-(9Z-octadecenoyl)-glycerol + hexadecanoyl-CoA = 1-hexadecanoyl-2-(9Z-octadecenoyl)-sn-glycerol + CoA</text>
        <dbReference type="Rhea" id="RHEA:38071"/>
        <dbReference type="ChEBI" id="CHEBI:57287"/>
        <dbReference type="ChEBI" id="CHEBI:57379"/>
        <dbReference type="ChEBI" id="CHEBI:73990"/>
        <dbReference type="ChEBI" id="CHEBI:75466"/>
    </reaction>
    <physiologicalReaction direction="left-to-right" evidence="5">
        <dbReference type="Rhea" id="RHEA:38072"/>
    </physiologicalReaction>
</comment>
<dbReference type="PIRSF" id="PIRSF000439">
    <property type="entry name" value="Oat_ACAT_DAG_ARE"/>
    <property type="match status" value="1"/>
</dbReference>
<keyword evidence="24 43" id="KW-0807">Transducer</keyword>
<keyword evidence="15" id="KW-1003">Cell membrane</keyword>
<evidence type="ECO:0000256" key="15">
    <source>
        <dbReference type="ARBA" id="ARBA00022475"/>
    </source>
</evidence>
<feature type="active site" evidence="42">
    <location>
        <position position="430"/>
    </location>
</feature>
<evidence type="ECO:0000256" key="9">
    <source>
        <dbReference type="ARBA" id="ARBA00004651"/>
    </source>
</evidence>
<dbReference type="InterPro" id="IPR027251">
    <property type="entry name" value="Diacylglycerol_acylTrfase1"/>
</dbReference>
<dbReference type="PRINTS" id="PR00237">
    <property type="entry name" value="GPCRRHODOPSN"/>
</dbReference>
<feature type="transmembrane region" description="Helical" evidence="44">
    <location>
        <begin position="736"/>
        <end position="757"/>
    </location>
</feature>
<evidence type="ECO:0000256" key="4">
    <source>
        <dbReference type="ARBA" id="ARBA00001118"/>
    </source>
</evidence>
<evidence type="ECO:0000256" key="29">
    <source>
        <dbReference type="ARBA" id="ARBA00047367"/>
    </source>
</evidence>
<comment type="catalytic activity">
    <reaction evidence="37">
        <text>hexadecan-1-ol + hexadecanoyl-CoA = hexadecyl hexadecanoate + CoA</text>
        <dbReference type="Rhea" id="RHEA:38167"/>
        <dbReference type="ChEBI" id="CHEBI:16125"/>
        <dbReference type="ChEBI" id="CHEBI:57287"/>
        <dbReference type="ChEBI" id="CHEBI:57379"/>
        <dbReference type="ChEBI" id="CHEBI:75584"/>
    </reaction>
    <physiologicalReaction direction="left-to-right" evidence="37">
        <dbReference type="Rhea" id="RHEA:38168"/>
    </physiologicalReaction>
</comment>
<dbReference type="PROSITE" id="PS50262">
    <property type="entry name" value="G_PROTEIN_RECEP_F1_2"/>
    <property type="match status" value="1"/>
</dbReference>
<evidence type="ECO:0000256" key="12">
    <source>
        <dbReference type="ARBA" id="ARBA00012977"/>
    </source>
</evidence>
<proteinExistence type="inferred from homology"/>
<dbReference type="Gene3D" id="1.20.1070.10">
    <property type="entry name" value="Rhodopsin 7-helix transmembrane proteins"/>
    <property type="match status" value="1"/>
</dbReference>
<evidence type="ECO:0000256" key="43">
    <source>
        <dbReference type="RuleBase" id="RU000688"/>
    </source>
</evidence>
<dbReference type="AlphaFoldDB" id="A0AA88U0H5"/>
<comment type="similarity">
    <text evidence="43">Belongs to the G-protein coupled receptor 1 family.</text>
</comment>
<comment type="catalytic activity">
    <reaction evidence="6">
        <text>1,2-di-(9Z-octadecenoyl)-sn-glycerol + hexadecanoyl-CoA = 1,2-di-(9Z)-octadecenoyl-3-hexadecanoyl-sn-glycerol + CoA</text>
        <dbReference type="Rhea" id="RHEA:38163"/>
        <dbReference type="ChEBI" id="CHEBI:52333"/>
        <dbReference type="ChEBI" id="CHEBI:57287"/>
        <dbReference type="ChEBI" id="CHEBI:57379"/>
        <dbReference type="ChEBI" id="CHEBI:75583"/>
    </reaction>
    <physiologicalReaction direction="left-to-right" evidence="6">
        <dbReference type="Rhea" id="RHEA:38164"/>
    </physiologicalReaction>
</comment>
<evidence type="ECO:0000256" key="34">
    <source>
        <dbReference type="ARBA" id="ARBA00048614"/>
    </source>
</evidence>
<dbReference type="InterPro" id="IPR017452">
    <property type="entry name" value="GPCR_Rhodpsn_7TM"/>
</dbReference>
<dbReference type="GO" id="GO:0004930">
    <property type="term" value="F:G protein-coupled receptor activity"/>
    <property type="evidence" value="ECO:0007669"/>
    <property type="project" value="UniProtKB-KW"/>
</dbReference>
<feature type="transmembrane region" description="Helical" evidence="44">
    <location>
        <begin position="618"/>
        <end position="637"/>
    </location>
</feature>
<feature type="domain" description="G-protein coupled receptors family 1 profile" evidence="45">
    <location>
        <begin position="561"/>
        <end position="789"/>
    </location>
</feature>
<comment type="catalytic activity">
    <reaction evidence="2">
        <text>all-trans-retinol + an acyl-CoA = an all-trans-retinyl ester + CoA</text>
        <dbReference type="Rhea" id="RHEA:11488"/>
        <dbReference type="ChEBI" id="CHEBI:17336"/>
        <dbReference type="ChEBI" id="CHEBI:57287"/>
        <dbReference type="ChEBI" id="CHEBI:58342"/>
        <dbReference type="ChEBI" id="CHEBI:63410"/>
        <dbReference type="EC" id="2.3.1.76"/>
    </reaction>
    <physiologicalReaction direction="left-to-right" evidence="2">
        <dbReference type="Rhea" id="RHEA:11489"/>
    </physiologicalReaction>
</comment>
<evidence type="ECO:0000259" key="45">
    <source>
        <dbReference type="PROSITE" id="PS50262"/>
    </source>
</evidence>
<evidence type="ECO:0000256" key="41">
    <source>
        <dbReference type="ARBA" id="ARBA00070814"/>
    </source>
</evidence>
<dbReference type="InterPro" id="IPR000276">
    <property type="entry name" value="GPCR_Rhodpsn"/>
</dbReference>
<evidence type="ECO:0000256" key="2">
    <source>
        <dbReference type="ARBA" id="ARBA00000633"/>
    </source>
</evidence>
<evidence type="ECO:0000256" key="26">
    <source>
        <dbReference type="ARBA" id="ARBA00023610"/>
    </source>
</evidence>
<evidence type="ECO:0000256" key="38">
    <source>
        <dbReference type="ARBA" id="ARBA00049168"/>
    </source>
</evidence>
<evidence type="ECO:0000256" key="13">
    <source>
        <dbReference type="ARBA" id="ARBA00013244"/>
    </source>
</evidence>
<comment type="catalytic activity">
    <reaction evidence="30">
        <text>1-O-(9Z-octadecyl)-3-(9Z-octadecenoyl)-glycerol + (9Z)-octadecenoyl-CoA = 1-O-(9Z-octadecenyl)-2,3-di-(9Z-octadecenoyl)glycerol + CoA</text>
        <dbReference type="Rhea" id="RHEA:55344"/>
        <dbReference type="ChEBI" id="CHEBI:57287"/>
        <dbReference type="ChEBI" id="CHEBI:57387"/>
        <dbReference type="ChEBI" id="CHEBI:138735"/>
        <dbReference type="ChEBI" id="CHEBI:197429"/>
    </reaction>
    <physiologicalReaction direction="left-to-right" evidence="30">
        <dbReference type="Rhea" id="RHEA:55345"/>
    </physiologicalReaction>
</comment>
<feature type="transmembrane region" description="Helical" evidence="44">
    <location>
        <begin position="136"/>
        <end position="158"/>
    </location>
</feature>
<evidence type="ECO:0000256" key="14">
    <source>
        <dbReference type="ARBA" id="ARBA00022158"/>
    </source>
</evidence>
<evidence type="ECO:0000256" key="5">
    <source>
        <dbReference type="ARBA" id="ARBA00001313"/>
    </source>
</evidence>
<sequence length="850" mass="97273">MIDNDDFGPITRNRRRATITSAKNETVKLRNGATAAAAAASNLKSGPKTRESLTKNLQLNEDSKQKCDRYDKMSCHKLQESMLSSASSFTNYRGILNWCVVMLVLSNARLFLENLLRYGILVDPIQVVSLFLKDPYSWPAACLVIVSNVFILVALYTERKLAMGSISEKVGLLIYIFNLTVILCFPMVVVLKLPSITPVGGAFALGVYTILFLKLYSYKDVNRWCRERTRAKARSLSRSLSCPSSPSASSGMQSHVSYPGNLSLRDMFYFVFAPTLCYELNFPRSESIRMGFLLRRLFEMLLLTQLLVGLTQQWMVPIIRSSMKPLQEMDFTRMTERLLRLAVPNHLIWLIFFYWFFHSSMNFIAELLRFGDREFYRDWWNSETITYFWQNWNIPVHKWCLRHFYKPLLRRGAGKLLSQSAVFFASAFFHEYLVSIPLRMFRLWAFMGMMAQLPLAWFVARFLRGNYGNAAVWLSLIIGQPIAVLISSPQTTKMTLTEGSSNLNFTSTSLPPLTTNTSPPYREPYLHRLAHLDEGLYNDFYSLWIALVVINTLIFMVGMTLNSLALYVFCYRTKPKTTSVIYTINLAVTDLLVNLSLPTRIILYYSGGKCLNCSYMHIFSYFVNMYCSILFLTSICVDRYLAIVQAEASRKWRNPNVAKAVCACIWLFAIIVTYSLLTTAFKHSGCCLSKLFALTVFEFFLPMVIIVAFTIRIMCALSSPGLMQQSRDRRMKAVQLLSTVLVIFTVCFTPFHVRQVLFYFHPDLPHHVIVYHVTVTLSSLNSCLDPVVYCFVTTNFQSTMKRFFRKMEREQTSGDIVSMQKSSKASGPVIAIANSIRINMSPVQQGSRPT</sequence>
<evidence type="ECO:0000256" key="35">
    <source>
        <dbReference type="ARBA" id="ARBA00048634"/>
    </source>
</evidence>
<dbReference type="PANTHER" id="PTHR10408">
    <property type="entry name" value="STEROL O-ACYLTRANSFERASE"/>
    <property type="match status" value="1"/>
</dbReference>
<dbReference type="Proteomes" id="UP001187343">
    <property type="component" value="Unassembled WGS sequence"/>
</dbReference>
<dbReference type="EC" id="2.3.1.76" evidence="12"/>
<dbReference type="GO" id="GO:0019432">
    <property type="term" value="P:triglyceride biosynthetic process"/>
    <property type="evidence" value="ECO:0007669"/>
    <property type="project" value="InterPro"/>
</dbReference>
<comment type="subunit">
    <text evidence="26">Homodimer or homotetramer; both forms have similar enzymatic activities.</text>
</comment>
<gene>
    <name evidence="46" type="ORF">Q8A67_007620</name>
</gene>
<evidence type="ECO:0000256" key="33">
    <source>
        <dbReference type="ARBA" id="ARBA00048135"/>
    </source>
</evidence>
<comment type="similarity">
    <text evidence="11">Belongs to the membrane-bound acyltransferase family. Sterol o-acyltransferase subfamily.</text>
</comment>
<keyword evidence="47" id="KW-1185">Reference proteome</keyword>
<dbReference type="InterPro" id="IPR004299">
    <property type="entry name" value="MBOAT_fam"/>
</dbReference>
<evidence type="ECO:0000256" key="39">
    <source>
        <dbReference type="ARBA" id="ARBA00049549"/>
    </source>
</evidence>
<feature type="transmembrane region" description="Helical" evidence="44">
    <location>
        <begin position="441"/>
        <end position="460"/>
    </location>
</feature>
<keyword evidence="20 43" id="KW-0297">G-protein coupled receptor</keyword>
<name>A0AA88U0H5_9TELE</name>
<feature type="transmembrane region" description="Helical" evidence="44">
    <location>
        <begin position="657"/>
        <end position="677"/>
    </location>
</feature>
<keyword evidence="21 44" id="KW-0472">Membrane</keyword>
<feature type="transmembrane region" description="Helical" evidence="44">
    <location>
        <begin position="541"/>
        <end position="569"/>
    </location>
</feature>
<comment type="catalytic activity">
    <reaction evidence="29">
        <text>1,2-di-(9Z-octadecenoyl)-sn-glycerol + (9Z)-octadecenoyl-CoA = 1,2,3-tri-(9Z-octadecenoyl)-glycerol + CoA</text>
        <dbReference type="Rhea" id="RHEA:38219"/>
        <dbReference type="ChEBI" id="CHEBI:52333"/>
        <dbReference type="ChEBI" id="CHEBI:53753"/>
        <dbReference type="ChEBI" id="CHEBI:57287"/>
        <dbReference type="ChEBI" id="CHEBI:57387"/>
    </reaction>
    <physiologicalReaction direction="left-to-right" evidence="29">
        <dbReference type="Rhea" id="RHEA:38220"/>
    </physiologicalReaction>
</comment>
<evidence type="ECO:0000256" key="7">
    <source>
        <dbReference type="ARBA" id="ARBA00001764"/>
    </source>
</evidence>
<feature type="transmembrane region" description="Helical" evidence="44">
    <location>
        <begin position="467"/>
        <end position="486"/>
    </location>
</feature>
<organism evidence="46 47">
    <name type="scientific">Cirrhinus molitorella</name>
    <name type="common">mud carp</name>
    <dbReference type="NCBI Taxonomy" id="172907"/>
    <lineage>
        <taxon>Eukaryota</taxon>
        <taxon>Metazoa</taxon>
        <taxon>Chordata</taxon>
        <taxon>Craniata</taxon>
        <taxon>Vertebrata</taxon>
        <taxon>Euteleostomi</taxon>
        <taxon>Actinopterygii</taxon>
        <taxon>Neopterygii</taxon>
        <taxon>Teleostei</taxon>
        <taxon>Ostariophysi</taxon>
        <taxon>Cypriniformes</taxon>
        <taxon>Cyprinidae</taxon>
        <taxon>Labeoninae</taxon>
        <taxon>Labeonini</taxon>
        <taxon>Cirrhinus</taxon>
    </lineage>
</organism>
<dbReference type="EMBL" id="JAUYZG010000007">
    <property type="protein sequence ID" value="KAK2902907.1"/>
    <property type="molecule type" value="Genomic_DNA"/>
</dbReference>
<evidence type="ECO:0000256" key="19">
    <source>
        <dbReference type="ARBA" id="ARBA00022989"/>
    </source>
</evidence>
<comment type="catalytic activity">
    <reaction evidence="33">
        <text>2-(9Z-octadecenoyl)-glycerol + (9Z)-octadecenoyl-CoA = 1,2-di-(9Z-octadecenoyl)-sn-glycerol + CoA</text>
        <dbReference type="Rhea" id="RHEA:37911"/>
        <dbReference type="ChEBI" id="CHEBI:52333"/>
        <dbReference type="ChEBI" id="CHEBI:57287"/>
        <dbReference type="ChEBI" id="CHEBI:57387"/>
        <dbReference type="ChEBI" id="CHEBI:73990"/>
    </reaction>
    <physiologicalReaction direction="left-to-right" evidence="33">
        <dbReference type="Rhea" id="RHEA:37912"/>
    </physiologicalReaction>
</comment>
<dbReference type="GO" id="GO:0005789">
    <property type="term" value="C:endoplasmic reticulum membrane"/>
    <property type="evidence" value="ECO:0007669"/>
    <property type="project" value="UniProtKB-SubCell"/>
</dbReference>
<keyword evidence="16" id="KW-0808">Transferase</keyword>
<evidence type="ECO:0000256" key="11">
    <source>
        <dbReference type="ARBA" id="ARBA00009010"/>
    </source>
</evidence>
<accession>A0AA88U0H5</accession>
<comment type="catalytic activity">
    <reaction evidence="34">
        <text>1-octadecanoyl-2-(5Z,8Z,11Z,14Z-eicosatetraenoyl)-sn-glycerol + (9Z)-octadecenoyl-CoA = 1-octadecanoyl-2-(5Z,8Z,11Z,14Z)-eicosatetraenoyl-3-(9Z)-octadecenoyl-sn-glycerol + CoA</text>
        <dbReference type="Rhea" id="RHEA:38307"/>
        <dbReference type="ChEBI" id="CHEBI:57287"/>
        <dbReference type="ChEBI" id="CHEBI:57387"/>
        <dbReference type="ChEBI" id="CHEBI:75728"/>
        <dbReference type="ChEBI" id="CHEBI:75729"/>
    </reaction>
    <physiologicalReaction direction="left-to-right" evidence="34">
        <dbReference type="Rhea" id="RHEA:38308"/>
    </physiologicalReaction>
</comment>
<dbReference type="PANTHER" id="PTHR10408:SF18">
    <property type="entry name" value="O-ACYLTRANSFERASE"/>
    <property type="match status" value="1"/>
</dbReference>
<comment type="catalytic activity">
    <reaction evidence="35">
        <text>an acyl-CoA + a 1,2-diacyl-sn-glycerol = a triacyl-sn-glycerol + CoA</text>
        <dbReference type="Rhea" id="RHEA:10868"/>
        <dbReference type="ChEBI" id="CHEBI:17815"/>
        <dbReference type="ChEBI" id="CHEBI:57287"/>
        <dbReference type="ChEBI" id="CHEBI:58342"/>
        <dbReference type="ChEBI" id="CHEBI:64615"/>
        <dbReference type="EC" id="2.3.1.20"/>
    </reaction>
    <physiologicalReaction direction="left-to-right" evidence="35">
        <dbReference type="Rhea" id="RHEA:10869"/>
    </physiologicalReaction>
</comment>
<evidence type="ECO:0000256" key="16">
    <source>
        <dbReference type="ARBA" id="ARBA00022679"/>
    </source>
</evidence>
<comment type="catalytic activity">
    <reaction evidence="36">
        <text>1,2-di-(9Z-octadecenoyl)-glycerol + (9Z)-octadecenoate + H(+) = 1,2,3-tri-(9Z-octadecenoyl)-glycerol + H2O</text>
        <dbReference type="Rhea" id="RHEA:38379"/>
        <dbReference type="ChEBI" id="CHEBI:15377"/>
        <dbReference type="ChEBI" id="CHEBI:15378"/>
        <dbReference type="ChEBI" id="CHEBI:30823"/>
        <dbReference type="ChEBI" id="CHEBI:52323"/>
        <dbReference type="ChEBI" id="CHEBI:53753"/>
    </reaction>
    <physiologicalReaction direction="left-to-right" evidence="36">
        <dbReference type="Rhea" id="RHEA:38380"/>
    </physiologicalReaction>
</comment>
<dbReference type="PIRSF" id="PIRSF500231">
    <property type="entry name" value="Oat_dag"/>
    <property type="match status" value="1"/>
</dbReference>
<comment type="pathway">
    <text evidence="10">Lipid metabolism; glycerolipid metabolism.</text>
</comment>
<evidence type="ECO:0000256" key="10">
    <source>
        <dbReference type="ARBA" id="ARBA00005175"/>
    </source>
</evidence>
<keyword evidence="23" id="KW-0325">Glycoprotein</keyword>
<dbReference type="Pfam" id="PF03062">
    <property type="entry name" value="MBOAT"/>
    <property type="match status" value="1"/>
</dbReference>
<evidence type="ECO:0000256" key="25">
    <source>
        <dbReference type="ARBA" id="ARBA00023315"/>
    </source>
</evidence>
<evidence type="ECO:0000256" key="27">
    <source>
        <dbReference type="ARBA" id="ARBA00030205"/>
    </source>
</evidence>
<dbReference type="CDD" id="cd15163">
    <property type="entry name" value="7tmA_GPR20"/>
    <property type="match status" value="1"/>
</dbReference>
<dbReference type="GO" id="GO:0050252">
    <property type="term" value="F:retinol O-fatty-acyltransferase activity"/>
    <property type="evidence" value="ECO:0007669"/>
    <property type="project" value="UniProtKB-EC"/>
</dbReference>
<comment type="catalytic activity">
    <reaction evidence="39">
        <text>1,3-di-(9Z-octadecenoyl)-glycerol + (9Z)-octadecenoyl-CoA = 1,2,3-tri-(9Z-octadecenoyl)-glycerol + CoA</text>
        <dbReference type="Rhea" id="RHEA:38435"/>
        <dbReference type="ChEBI" id="CHEBI:53753"/>
        <dbReference type="ChEBI" id="CHEBI:57287"/>
        <dbReference type="ChEBI" id="CHEBI:57387"/>
        <dbReference type="ChEBI" id="CHEBI:75735"/>
    </reaction>
    <physiologicalReaction direction="left-to-right" evidence="39">
        <dbReference type="Rhea" id="RHEA:38436"/>
    </physiologicalReaction>
</comment>
<keyword evidence="17 43" id="KW-0812">Transmembrane</keyword>
<dbReference type="FunFam" id="1.20.1070.10:FF:000243">
    <property type="entry name" value="G protein-coupled receptor 20"/>
    <property type="match status" value="1"/>
</dbReference>
<dbReference type="GO" id="GO:0004144">
    <property type="term" value="F:diacylglycerol O-acyltransferase activity"/>
    <property type="evidence" value="ECO:0007669"/>
    <property type="project" value="UniProtKB-EC"/>
</dbReference>
<evidence type="ECO:0000256" key="30">
    <source>
        <dbReference type="ARBA" id="ARBA00047609"/>
    </source>
</evidence>
<comment type="catalytic activity">
    <reaction evidence="32">
        <text>2,3-di-(9Z)-octadecenoyl-sn-glycerol + (9Z)-octadecenoyl-CoA = 1,2,3-tri-(9Z-octadecenoyl)-glycerol + CoA</text>
        <dbReference type="Rhea" id="RHEA:38439"/>
        <dbReference type="ChEBI" id="CHEBI:53753"/>
        <dbReference type="ChEBI" id="CHEBI:57287"/>
        <dbReference type="ChEBI" id="CHEBI:57387"/>
        <dbReference type="ChEBI" id="CHEBI:75824"/>
    </reaction>
    <physiologicalReaction direction="left-to-right" evidence="32">
        <dbReference type="Rhea" id="RHEA:38440"/>
    </physiologicalReaction>
</comment>
<evidence type="ECO:0000256" key="6">
    <source>
        <dbReference type="ARBA" id="ARBA00001349"/>
    </source>
</evidence>
<evidence type="ECO:0000256" key="21">
    <source>
        <dbReference type="ARBA" id="ARBA00023136"/>
    </source>
</evidence>
<evidence type="ECO:0000256" key="36">
    <source>
        <dbReference type="ARBA" id="ARBA00048728"/>
    </source>
</evidence>
<evidence type="ECO:0000256" key="3">
    <source>
        <dbReference type="ARBA" id="ARBA00000895"/>
    </source>
</evidence>
<dbReference type="InterPro" id="IPR014371">
    <property type="entry name" value="Oat_ACAT_DAG_ARE"/>
</dbReference>
<evidence type="ECO:0000256" key="42">
    <source>
        <dbReference type="PIRSR" id="PIRSR000439-1"/>
    </source>
</evidence>
<dbReference type="Pfam" id="PF00001">
    <property type="entry name" value="7tm_1"/>
    <property type="match status" value="1"/>
</dbReference>
<evidence type="ECO:0000256" key="28">
    <source>
        <dbReference type="ARBA" id="ARBA00033044"/>
    </source>
</evidence>
<evidence type="ECO:0000256" key="31">
    <source>
        <dbReference type="ARBA" id="ARBA00047807"/>
    </source>
</evidence>
<comment type="catalytic activity">
    <reaction evidence="31">
        <text>1-O-(9Z-octadecenyl)-glycerol + (9Z)-octadecenoyl-CoA = 1-O-(9Z-octadecyl)-3-(9Z-octadecenoyl)-glycerol + CoA</text>
        <dbReference type="Rhea" id="RHEA:55340"/>
        <dbReference type="ChEBI" id="CHEBI:34116"/>
        <dbReference type="ChEBI" id="CHEBI:57287"/>
        <dbReference type="ChEBI" id="CHEBI:57387"/>
        <dbReference type="ChEBI" id="CHEBI:197429"/>
    </reaction>
    <physiologicalReaction direction="left-to-right" evidence="31">
        <dbReference type="Rhea" id="RHEA:55341"/>
    </physiologicalReaction>
</comment>
<keyword evidence="19 44" id="KW-1133">Transmembrane helix</keyword>
<feature type="transmembrane region" description="Helical" evidence="44">
    <location>
        <begin position="339"/>
        <end position="357"/>
    </location>
</feature>
<evidence type="ECO:0000256" key="24">
    <source>
        <dbReference type="ARBA" id="ARBA00023224"/>
    </source>
</evidence>
<keyword evidence="18" id="KW-0256">Endoplasmic reticulum</keyword>
<keyword evidence="22 43" id="KW-0675">Receptor</keyword>
<dbReference type="GO" id="GO:0005886">
    <property type="term" value="C:plasma membrane"/>
    <property type="evidence" value="ECO:0007669"/>
    <property type="project" value="UniProtKB-SubCell"/>
</dbReference>
<feature type="transmembrane region" description="Helical" evidence="44">
    <location>
        <begin position="692"/>
        <end position="715"/>
    </location>
</feature>
<evidence type="ECO:0000256" key="22">
    <source>
        <dbReference type="ARBA" id="ARBA00023170"/>
    </source>
</evidence>
<comment type="function">
    <text evidence="40">Orphan receptor with constitutive G(i) signaling activity that activate cyclic AMP.</text>
</comment>
<comment type="caution">
    <text evidence="46">The sequence shown here is derived from an EMBL/GenBank/DDBJ whole genome shotgun (WGS) entry which is preliminary data.</text>
</comment>
<dbReference type="PROSITE" id="PS00237">
    <property type="entry name" value="G_PROTEIN_RECEP_F1_1"/>
    <property type="match status" value="1"/>
</dbReference>
<comment type="catalytic activity">
    <reaction evidence="38">
        <text>1-(9Z-octadecenoyl)-glycerol + (9Z)-octadecenoyl-CoA = 1,2-di-(9Z-octadecenoyl)-glycerol + CoA</text>
        <dbReference type="Rhea" id="RHEA:37915"/>
        <dbReference type="ChEBI" id="CHEBI:52323"/>
        <dbReference type="ChEBI" id="CHEBI:57287"/>
        <dbReference type="ChEBI" id="CHEBI:57387"/>
        <dbReference type="ChEBI" id="CHEBI:75342"/>
    </reaction>
    <physiologicalReaction direction="left-to-right" evidence="38">
        <dbReference type="Rhea" id="RHEA:37916"/>
    </physiologicalReaction>
</comment>
<evidence type="ECO:0000256" key="1">
    <source>
        <dbReference type="ARBA" id="ARBA00000174"/>
    </source>
</evidence>
<evidence type="ECO:0000256" key="23">
    <source>
        <dbReference type="ARBA" id="ARBA00023180"/>
    </source>
</evidence>
<evidence type="ECO:0000256" key="44">
    <source>
        <dbReference type="SAM" id="Phobius"/>
    </source>
</evidence>
<dbReference type="EC" id="2.3.1.20" evidence="13"/>
<dbReference type="SUPFAM" id="SSF81321">
    <property type="entry name" value="Family A G protein-coupled receptor-like"/>
    <property type="match status" value="1"/>
</dbReference>
<comment type="catalytic activity">
    <reaction evidence="3">
        <text>13-cis-retinol + hexadecanoyl-CoA = 13-cis-retinyl hexadecanoate + CoA</text>
        <dbReference type="Rhea" id="RHEA:55296"/>
        <dbReference type="ChEBI" id="CHEBI:45479"/>
        <dbReference type="ChEBI" id="CHEBI:57287"/>
        <dbReference type="ChEBI" id="CHEBI:57379"/>
        <dbReference type="ChEBI" id="CHEBI:138722"/>
    </reaction>
    <physiologicalReaction direction="left-to-right" evidence="3">
        <dbReference type="Rhea" id="RHEA:55297"/>
    </physiologicalReaction>
</comment>
<protein>
    <recommendedName>
        <fullName evidence="14">Diacylglycerol O-acyltransferase 1</fullName>
        <ecNumber evidence="13">2.3.1.20</ecNumber>
        <ecNumber evidence="12">2.3.1.76</ecNumber>
    </recommendedName>
    <alternativeName>
        <fullName evidence="28">Acyl-CoA retinol O-fatty-acyltransferase</fullName>
    </alternativeName>
    <alternativeName>
        <fullName evidence="27">Diglyceride acyltransferase</fullName>
    </alternativeName>
    <alternativeName>
        <fullName evidence="41">G-protein coupled receptor 20</fullName>
    </alternativeName>
</protein>
<feature type="transmembrane region" description="Helical" evidence="44">
    <location>
        <begin position="769"/>
        <end position="792"/>
    </location>
</feature>
<evidence type="ECO:0000256" key="37">
    <source>
        <dbReference type="ARBA" id="ARBA00048907"/>
    </source>
</evidence>
<evidence type="ECO:0000256" key="8">
    <source>
        <dbReference type="ARBA" id="ARBA00004477"/>
    </source>
</evidence>
<evidence type="ECO:0000256" key="20">
    <source>
        <dbReference type="ARBA" id="ARBA00023040"/>
    </source>
</evidence>
<evidence type="ECO:0000256" key="32">
    <source>
        <dbReference type="ARBA" id="ARBA00048096"/>
    </source>
</evidence>
<feature type="transmembrane region" description="Helical" evidence="44">
    <location>
        <begin position="170"/>
        <end position="190"/>
    </location>
</feature>
<evidence type="ECO:0000256" key="17">
    <source>
        <dbReference type="ARBA" id="ARBA00022692"/>
    </source>
</evidence>
<comment type="subcellular location">
    <subcellularLocation>
        <location evidence="9">Cell membrane</location>
        <topology evidence="9">Multi-pass membrane protein</topology>
    </subcellularLocation>
    <subcellularLocation>
        <location evidence="8">Endoplasmic reticulum membrane</location>
        <topology evidence="8">Multi-pass membrane protein</topology>
    </subcellularLocation>
</comment>
<evidence type="ECO:0000313" key="46">
    <source>
        <dbReference type="EMBL" id="KAK2902907.1"/>
    </source>
</evidence>
<evidence type="ECO:0000256" key="18">
    <source>
        <dbReference type="ARBA" id="ARBA00022824"/>
    </source>
</evidence>
<evidence type="ECO:0000313" key="47">
    <source>
        <dbReference type="Proteomes" id="UP001187343"/>
    </source>
</evidence>
<feature type="transmembrane region" description="Helical" evidence="44">
    <location>
        <begin position="196"/>
        <end position="216"/>
    </location>
</feature>
<keyword evidence="25" id="KW-0012">Acyltransferase</keyword>
<reference evidence="46" key="1">
    <citation type="submission" date="2023-08" db="EMBL/GenBank/DDBJ databases">
        <title>Chromosome-level Genome Assembly of mud carp (Cirrhinus molitorella).</title>
        <authorList>
            <person name="Liu H."/>
        </authorList>
    </citation>
    <scope>NUCLEOTIDE SEQUENCE</scope>
    <source>
        <strain evidence="46">Prfri</strain>
        <tissue evidence="46">Muscle</tissue>
    </source>
</reference>
<feature type="transmembrane region" description="Helical" evidence="44">
    <location>
        <begin position="581"/>
        <end position="606"/>
    </location>
</feature>
<comment type="catalytic activity">
    <reaction evidence="1">
        <text>hexadecane-1,2-diol + hexadecanoyl-CoA = 2-hydroxyhexadecyl hexadecanoate + CoA</text>
        <dbReference type="Rhea" id="RHEA:38171"/>
        <dbReference type="ChEBI" id="CHEBI:57287"/>
        <dbReference type="ChEBI" id="CHEBI:57379"/>
        <dbReference type="ChEBI" id="CHEBI:75586"/>
        <dbReference type="ChEBI" id="CHEBI:75587"/>
    </reaction>
    <physiologicalReaction direction="left-to-right" evidence="1">
        <dbReference type="Rhea" id="RHEA:38172"/>
    </physiologicalReaction>
</comment>